<reference evidence="1 2" key="1">
    <citation type="submission" date="2013-01" db="EMBL/GenBank/DDBJ databases">
        <authorList>
            <person name="Harkins D.M."/>
            <person name="Durkin A.S."/>
            <person name="Brinkac L.M."/>
            <person name="Haft D.H."/>
            <person name="Selengut J.D."/>
            <person name="Sanka R."/>
            <person name="DePew J."/>
            <person name="Purushe J."/>
            <person name="Matthias M.A."/>
            <person name="Vinetz J.M."/>
            <person name="Sutton G.G."/>
            <person name="Nierman W.C."/>
            <person name="Fouts D.E."/>
        </authorList>
    </citation>
    <scope>NUCLEOTIDE SEQUENCE [LARGE SCALE GENOMIC DNA]</scope>
    <source>
        <strain evidence="1 2">HAI1536</strain>
    </source>
</reference>
<dbReference type="AlphaFoldDB" id="M6V8Z8"/>
<organism evidence="1 2">
    <name type="scientific">Leptospira noguchii</name>
    <dbReference type="NCBI Taxonomy" id="28182"/>
    <lineage>
        <taxon>Bacteria</taxon>
        <taxon>Pseudomonadati</taxon>
        <taxon>Spirochaetota</taxon>
        <taxon>Spirochaetia</taxon>
        <taxon>Leptospirales</taxon>
        <taxon>Leptospiraceae</taxon>
        <taxon>Leptospira</taxon>
    </lineage>
</organism>
<dbReference type="EMBL" id="AKWD02000033">
    <property type="protein sequence ID" value="EMO53897.1"/>
    <property type="molecule type" value="Genomic_DNA"/>
</dbReference>
<proteinExistence type="predicted"/>
<evidence type="ECO:0000313" key="2">
    <source>
        <dbReference type="Proteomes" id="UP000012112"/>
    </source>
</evidence>
<dbReference type="Proteomes" id="UP000012112">
    <property type="component" value="Unassembled WGS sequence"/>
</dbReference>
<evidence type="ECO:0000313" key="1">
    <source>
        <dbReference type="EMBL" id="EMO53897.1"/>
    </source>
</evidence>
<name>M6V8Z8_9LEPT</name>
<gene>
    <name evidence="1" type="ORF">LEP1GSC172_3298</name>
</gene>
<comment type="caution">
    <text evidence="1">The sequence shown here is derived from an EMBL/GenBank/DDBJ whole genome shotgun (WGS) entry which is preliminary data.</text>
</comment>
<protein>
    <submittedName>
        <fullName evidence="1">Uncharacterized protein</fullName>
    </submittedName>
</protein>
<accession>M6V8Z8</accession>
<sequence length="71" mass="7854">MVVAKNQRGNFVAKFRDVKDRLCSVTEADPIGNTQTIWCGIECADRMRLTRPAAGRLADILRKFADTGDIG</sequence>